<dbReference type="AlphaFoldDB" id="A0A7S9NFV8"/>
<dbReference type="Pfam" id="PF00664">
    <property type="entry name" value="ABC_membrane"/>
    <property type="match status" value="1"/>
</dbReference>
<keyword evidence="3" id="KW-1003">Cell membrane</keyword>
<dbReference type="GO" id="GO:0005524">
    <property type="term" value="F:ATP binding"/>
    <property type="evidence" value="ECO:0007669"/>
    <property type="project" value="UniProtKB-KW"/>
</dbReference>
<dbReference type="PANTHER" id="PTHR24221:SF654">
    <property type="entry name" value="ATP-BINDING CASSETTE SUB-FAMILY B MEMBER 6"/>
    <property type="match status" value="1"/>
</dbReference>
<keyword evidence="6 12" id="KW-0067">ATP-binding</keyword>
<dbReference type="SMART" id="SM00382">
    <property type="entry name" value="AAA"/>
    <property type="match status" value="1"/>
</dbReference>
<evidence type="ECO:0000256" key="1">
    <source>
        <dbReference type="ARBA" id="ARBA00004651"/>
    </source>
</evidence>
<evidence type="ECO:0000259" key="11">
    <source>
        <dbReference type="PROSITE" id="PS50929"/>
    </source>
</evidence>
<evidence type="ECO:0000256" key="2">
    <source>
        <dbReference type="ARBA" id="ARBA00022448"/>
    </source>
</evidence>
<dbReference type="RefSeq" id="WP_107793364.1">
    <property type="nucleotide sequence ID" value="NZ_CABPTY010000006.1"/>
</dbReference>
<organism evidence="12 13">
    <name type="scientific">Campylobacter concisus</name>
    <dbReference type="NCBI Taxonomy" id="199"/>
    <lineage>
        <taxon>Bacteria</taxon>
        <taxon>Pseudomonadati</taxon>
        <taxon>Campylobacterota</taxon>
        <taxon>Epsilonproteobacteria</taxon>
        <taxon>Campylobacterales</taxon>
        <taxon>Campylobacteraceae</taxon>
        <taxon>Campylobacter</taxon>
    </lineage>
</organism>
<feature type="transmembrane region" description="Helical" evidence="9">
    <location>
        <begin position="20"/>
        <end position="44"/>
    </location>
</feature>
<keyword evidence="7 9" id="KW-1133">Transmembrane helix</keyword>
<dbReference type="Proteomes" id="UP000594630">
    <property type="component" value="Chromosome"/>
</dbReference>
<dbReference type="EMBL" id="CP049274">
    <property type="protein sequence ID" value="QPH85027.1"/>
    <property type="molecule type" value="Genomic_DNA"/>
</dbReference>
<dbReference type="PROSITE" id="PS00211">
    <property type="entry name" value="ABC_TRANSPORTER_1"/>
    <property type="match status" value="1"/>
</dbReference>
<feature type="transmembrane region" description="Helical" evidence="9">
    <location>
        <begin position="153"/>
        <end position="173"/>
    </location>
</feature>
<feature type="transmembrane region" description="Helical" evidence="9">
    <location>
        <begin position="179"/>
        <end position="197"/>
    </location>
</feature>
<dbReference type="InterPro" id="IPR017871">
    <property type="entry name" value="ABC_transporter-like_CS"/>
</dbReference>
<dbReference type="InterPro" id="IPR039421">
    <property type="entry name" value="Type_1_exporter"/>
</dbReference>
<evidence type="ECO:0000313" key="12">
    <source>
        <dbReference type="EMBL" id="QPH85027.1"/>
    </source>
</evidence>
<evidence type="ECO:0000259" key="10">
    <source>
        <dbReference type="PROSITE" id="PS50893"/>
    </source>
</evidence>
<accession>A0A7S9NFV8</accession>
<dbReference type="Gene3D" id="3.40.50.300">
    <property type="entry name" value="P-loop containing nucleotide triphosphate hydrolases"/>
    <property type="match status" value="1"/>
</dbReference>
<feature type="transmembrane region" description="Helical" evidence="9">
    <location>
        <begin position="74"/>
        <end position="99"/>
    </location>
</feature>
<sequence length="571" mass="65363">MHDIKRLICIIPNNYKIIFFILLAMSIFLSVAEVVGVSIVMPFITLASNPEQIFNNVYSKAIFDYFSFKSSVTFIIYFGFVLVAFYICRIVYTILYNYFLNKFTFNLFNYYTNALFASYIKLPYAEFTKKNTSNLMRIITNETINLSIYIQNLLMIFVEIFTILLLYIVLLTIDWKMTIILTAFIVFMVSVLIFFLRNKIKTEGAKRASIQSDFFKIVDEMFGNFKLLKFIKNNAKVSENFYKTSLMFSEVNILNNVLSNLPKILLENIGFTILVVIVMYVLFKYDDPNFVLPIISVYALALYRILPGVNRILGSYNTILFLSKSLESIHNELSIKYVIEGGDRIEFKKNIVLDNVTFEYTNGKPILNNINLTIHKYDRIAFVGRSGGGKTTLVDLIIGLYMPVEGSILLDGVKLSSNNIQHYRSKIGYIPQSVYLFDGTVGENVSFGYKYDKKKIIDCLKKANIYDFLATKDGINTMVGNGGIQISGGQKQRIGIARALYNDPDILVLDEATSALDENTEEKIMDEIYKISKEKTLLIITHRLTTVSRCNKIYKVNNGDVKLLKDNSSNE</sequence>
<dbReference type="Pfam" id="PF00005">
    <property type="entry name" value="ABC_tran"/>
    <property type="match status" value="1"/>
</dbReference>
<feature type="domain" description="ABC transporter" evidence="10">
    <location>
        <begin position="351"/>
        <end position="571"/>
    </location>
</feature>
<keyword evidence="4 9" id="KW-0812">Transmembrane</keyword>
<gene>
    <name evidence="12" type="ORF">CVT06_08000</name>
</gene>
<protein>
    <submittedName>
        <fullName evidence="12">ABC transporter ATP-binding protein</fullName>
    </submittedName>
</protein>
<dbReference type="PROSITE" id="PS50929">
    <property type="entry name" value="ABC_TM1F"/>
    <property type="match status" value="1"/>
</dbReference>
<dbReference type="PANTHER" id="PTHR24221">
    <property type="entry name" value="ATP-BINDING CASSETTE SUB-FAMILY B"/>
    <property type="match status" value="1"/>
</dbReference>
<keyword evidence="5" id="KW-0547">Nucleotide-binding</keyword>
<dbReference type="SUPFAM" id="SSF52540">
    <property type="entry name" value="P-loop containing nucleoside triphosphate hydrolases"/>
    <property type="match status" value="1"/>
</dbReference>
<evidence type="ECO:0000256" key="8">
    <source>
        <dbReference type="ARBA" id="ARBA00023136"/>
    </source>
</evidence>
<dbReference type="GO" id="GO:0140359">
    <property type="term" value="F:ABC-type transporter activity"/>
    <property type="evidence" value="ECO:0007669"/>
    <property type="project" value="InterPro"/>
</dbReference>
<dbReference type="GO" id="GO:0016887">
    <property type="term" value="F:ATP hydrolysis activity"/>
    <property type="evidence" value="ECO:0007669"/>
    <property type="project" value="InterPro"/>
</dbReference>
<feature type="domain" description="ABC transmembrane type-1" evidence="11">
    <location>
        <begin position="20"/>
        <end position="319"/>
    </location>
</feature>
<keyword evidence="2" id="KW-0813">Transport</keyword>
<name>A0A7S9NFV8_9BACT</name>
<dbReference type="GO" id="GO:0005886">
    <property type="term" value="C:plasma membrane"/>
    <property type="evidence" value="ECO:0007669"/>
    <property type="project" value="UniProtKB-SubCell"/>
</dbReference>
<evidence type="ECO:0000256" key="7">
    <source>
        <dbReference type="ARBA" id="ARBA00022989"/>
    </source>
</evidence>
<reference evidence="12 13" key="1">
    <citation type="journal article" date="2018" name="Emerg. Microbes Infect.">
        <title>Genomic analysis of oral Campylobacter concisus strains identified a potential bacterial molecular marker associated with active Crohn's disease.</title>
        <authorList>
            <person name="Liu F."/>
            <person name="Ma R."/>
            <person name="Tay C.Y.A."/>
            <person name="Octavia S."/>
            <person name="Lan R."/>
            <person name="Chung H.K.L."/>
            <person name="Riordan S.M."/>
            <person name="Grimm M.C."/>
            <person name="Leong R.W."/>
            <person name="Tanaka M.M."/>
            <person name="Connor S."/>
            <person name="Zhang L."/>
        </authorList>
    </citation>
    <scope>NUCLEOTIDE SEQUENCE [LARGE SCALE GENOMIC DNA]</scope>
    <source>
        <strain evidence="12 13">P10CDO-S2</strain>
    </source>
</reference>
<dbReference type="InterPro" id="IPR003593">
    <property type="entry name" value="AAA+_ATPase"/>
</dbReference>
<dbReference type="InterPro" id="IPR003439">
    <property type="entry name" value="ABC_transporter-like_ATP-bd"/>
</dbReference>
<dbReference type="InterPro" id="IPR027417">
    <property type="entry name" value="P-loop_NTPase"/>
</dbReference>
<evidence type="ECO:0000256" key="5">
    <source>
        <dbReference type="ARBA" id="ARBA00022741"/>
    </source>
</evidence>
<proteinExistence type="predicted"/>
<dbReference type="Gene3D" id="1.20.1560.10">
    <property type="entry name" value="ABC transporter type 1, transmembrane domain"/>
    <property type="match status" value="1"/>
</dbReference>
<dbReference type="InterPro" id="IPR036640">
    <property type="entry name" value="ABC1_TM_sf"/>
</dbReference>
<evidence type="ECO:0000256" key="6">
    <source>
        <dbReference type="ARBA" id="ARBA00022840"/>
    </source>
</evidence>
<evidence type="ECO:0000313" key="13">
    <source>
        <dbReference type="Proteomes" id="UP000594630"/>
    </source>
</evidence>
<dbReference type="SUPFAM" id="SSF90123">
    <property type="entry name" value="ABC transporter transmembrane region"/>
    <property type="match status" value="1"/>
</dbReference>
<feature type="transmembrane region" description="Helical" evidence="9">
    <location>
        <begin position="289"/>
        <end position="306"/>
    </location>
</feature>
<keyword evidence="8 9" id="KW-0472">Membrane</keyword>
<dbReference type="PROSITE" id="PS50893">
    <property type="entry name" value="ABC_TRANSPORTER_2"/>
    <property type="match status" value="1"/>
</dbReference>
<dbReference type="GO" id="GO:0034040">
    <property type="term" value="F:ATPase-coupled lipid transmembrane transporter activity"/>
    <property type="evidence" value="ECO:0007669"/>
    <property type="project" value="TreeGrafter"/>
</dbReference>
<dbReference type="FunFam" id="3.40.50.300:FF:000299">
    <property type="entry name" value="ABC transporter ATP-binding protein/permease"/>
    <property type="match status" value="1"/>
</dbReference>
<evidence type="ECO:0000256" key="3">
    <source>
        <dbReference type="ARBA" id="ARBA00022475"/>
    </source>
</evidence>
<feature type="transmembrane region" description="Helical" evidence="9">
    <location>
        <begin position="264"/>
        <end position="283"/>
    </location>
</feature>
<comment type="subcellular location">
    <subcellularLocation>
        <location evidence="1">Cell membrane</location>
        <topology evidence="1">Multi-pass membrane protein</topology>
    </subcellularLocation>
</comment>
<dbReference type="InterPro" id="IPR011527">
    <property type="entry name" value="ABC1_TM_dom"/>
</dbReference>
<evidence type="ECO:0000256" key="4">
    <source>
        <dbReference type="ARBA" id="ARBA00022692"/>
    </source>
</evidence>
<evidence type="ECO:0000256" key="9">
    <source>
        <dbReference type="SAM" id="Phobius"/>
    </source>
</evidence>